<dbReference type="AlphaFoldDB" id="A0A377JP12"/>
<name>A0A377JP12_9HELI</name>
<protein>
    <submittedName>
        <fullName evidence="1">Uncharacterized protein</fullName>
    </submittedName>
</protein>
<dbReference type="EMBL" id="UGHZ01000001">
    <property type="protein sequence ID" value="STP09344.1"/>
    <property type="molecule type" value="Genomic_DNA"/>
</dbReference>
<evidence type="ECO:0000313" key="1">
    <source>
        <dbReference type="EMBL" id="STP09344.1"/>
    </source>
</evidence>
<gene>
    <name evidence="1" type="ORF">NCTC12221_00784</name>
</gene>
<proteinExistence type="predicted"/>
<dbReference type="RefSeq" id="WP_258554156.1">
    <property type="nucleotide sequence ID" value="NZ_UGHZ01000001.1"/>
</dbReference>
<dbReference type="Proteomes" id="UP000255335">
    <property type="component" value="Unassembled WGS sequence"/>
</dbReference>
<organism evidence="1 2">
    <name type="scientific">Helicobacter cinaedi</name>
    <dbReference type="NCBI Taxonomy" id="213"/>
    <lineage>
        <taxon>Bacteria</taxon>
        <taxon>Pseudomonadati</taxon>
        <taxon>Campylobacterota</taxon>
        <taxon>Epsilonproteobacteria</taxon>
        <taxon>Campylobacterales</taxon>
        <taxon>Helicobacteraceae</taxon>
        <taxon>Helicobacter</taxon>
    </lineage>
</organism>
<sequence>MGFGSFTLGYLLGQSFQNPQDIIETPGKCQADYDNDNDPELRAYGEECYWKAWDKACKEKVIERLRNPNDDSRFSPVTYPDISKEKWADLIESGEVKIVAPTQGSGSGLNYIWTDETREEAQREGYKQGDSYVKSVIANGTYRIVN</sequence>
<evidence type="ECO:0000313" key="2">
    <source>
        <dbReference type="Proteomes" id="UP000255335"/>
    </source>
</evidence>
<reference evidence="1 2" key="1">
    <citation type="submission" date="2018-06" db="EMBL/GenBank/DDBJ databases">
        <authorList>
            <consortium name="Pathogen Informatics"/>
            <person name="Doyle S."/>
        </authorList>
    </citation>
    <scope>NUCLEOTIDE SEQUENCE [LARGE SCALE GENOMIC DNA]</scope>
    <source>
        <strain evidence="1 2">NCTC12221</strain>
    </source>
</reference>
<accession>A0A377JP12</accession>